<protein>
    <submittedName>
        <fullName evidence="1">Uncharacterized protein</fullName>
    </submittedName>
</protein>
<evidence type="ECO:0000313" key="2">
    <source>
        <dbReference type="Proteomes" id="UP001235840"/>
    </source>
</evidence>
<accession>A0ABT9VV23</accession>
<dbReference type="RefSeq" id="WP_343834624.1">
    <property type="nucleotide sequence ID" value="NZ_BAAADK010000018.1"/>
</dbReference>
<gene>
    <name evidence="1" type="ORF">J2S11_000742</name>
</gene>
<comment type="caution">
    <text evidence="1">The sequence shown here is derived from an EMBL/GenBank/DDBJ whole genome shotgun (WGS) entry which is preliminary data.</text>
</comment>
<evidence type="ECO:0000313" key="1">
    <source>
        <dbReference type="EMBL" id="MDQ0164842.1"/>
    </source>
</evidence>
<proteinExistence type="predicted"/>
<reference evidence="1 2" key="1">
    <citation type="submission" date="2023-07" db="EMBL/GenBank/DDBJ databases">
        <title>Genomic Encyclopedia of Type Strains, Phase IV (KMG-IV): sequencing the most valuable type-strain genomes for metagenomic binning, comparative biology and taxonomic classification.</title>
        <authorList>
            <person name="Goeker M."/>
        </authorList>
    </citation>
    <scope>NUCLEOTIDE SEQUENCE [LARGE SCALE GENOMIC DNA]</scope>
    <source>
        <strain evidence="1 2">DSM 12751</strain>
    </source>
</reference>
<keyword evidence="2" id="KW-1185">Reference proteome</keyword>
<name>A0ABT9VV23_9BACI</name>
<dbReference type="Proteomes" id="UP001235840">
    <property type="component" value="Unassembled WGS sequence"/>
</dbReference>
<organism evidence="1 2">
    <name type="scientific">Caldalkalibacillus horti</name>
    <dbReference type="NCBI Taxonomy" id="77523"/>
    <lineage>
        <taxon>Bacteria</taxon>
        <taxon>Bacillati</taxon>
        <taxon>Bacillota</taxon>
        <taxon>Bacilli</taxon>
        <taxon>Bacillales</taxon>
        <taxon>Bacillaceae</taxon>
        <taxon>Caldalkalibacillus</taxon>
    </lineage>
</organism>
<sequence length="69" mass="7882">MNVQLLSKTTYPMEQTVVFHVFLLPIVWNGIKVVKGMSENLTHYFGSISDTTKKAEQCPTFAVYLLFIL</sequence>
<dbReference type="EMBL" id="JAUSTY010000002">
    <property type="protein sequence ID" value="MDQ0164842.1"/>
    <property type="molecule type" value="Genomic_DNA"/>
</dbReference>